<comment type="caution">
    <text evidence="2">The sequence shown here is derived from an EMBL/GenBank/DDBJ whole genome shotgun (WGS) entry which is preliminary data.</text>
</comment>
<dbReference type="Proteomes" id="UP001372834">
    <property type="component" value="Unassembled WGS sequence"/>
</dbReference>
<reference evidence="2 3" key="1">
    <citation type="submission" date="2023-10" db="EMBL/GenBank/DDBJ databases">
        <title>Genomes of two closely related lineages of the louse Polyplax serrata with different host specificities.</title>
        <authorList>
            <person name="Martinu J."/>
            <person name="Tarabai H."/>
            <person name="Stefka J."/>
            <person name="Hypsa V."/>
        </authorList>
    </citation>
    <scope>NUCLEOTIDE SEQUENCE [LARGE SCALE GENOMIC DNA]</scope>
    <source>
        <strain evidence="2">HR10_N</strain>
    </source>
</reference>
<sequence>MGNWLALAFWSLAICLIFVDLTEGDPVGIGTDFSPRFAKDLTESVDLTKNTGRKIVVRSAVLQFLINGCNFTSDEKIEI</sequence>
<evidence type="ECO:0000313" key="2">
    <source>
        <dbReference type="EMBL" id="KAK6632805.1"/>
    </source>
</evidence>
<accession>A0AAN8RYQ4</accession>
<evidence type="ECO:0000313" key="3">
    <source>
        <dbReference type="Proteomes" id="UP001372834"/>
    </source>
</evidence>
<gene>
    <name evidence="2" type="ORF">RUM43_013576</name>
</gene>
<proteinExistence type="predicted"/>
<protein>
    <submittedName>
        <fullName evidence="2">Uncharacterized protein</fullName>
    </submittedName>
</protein>
<feature type="signal peptide" evidence="1">
    <location>
        <begin position="1"/>
        <end position="24"/>
    </location>
</feature>
<evidence type="ECO:0000256" key="1">
    <source>
        <dbReference type="SAM" id="SignalP"/>
    </source>
</evidence>
<dbReference type="AlphaFoldDB" id="A0AAN8RYQ4"/>
<name>A0AAN8RYQ4_POLSC</name>
<organism evidence="2 3">
    <name type="scientific">Polyplax serrata</name>
    <name type="common">Common mouse louse</name>
    <dbReference type="NCBI Taxonomy" id="468196"/>
    <lineage>
        <taxon>Eukaryota</taxon>
        <taxon>Metazoa</taxon>
        <taxon>Ecdysozoa</taxon>
        <taxon>Arthropoda</taxon>
        <taxon>Hexapoda</taxon>
        <taxon>Insecta</taxon>
        <taxon>Pterygota</taxon>
        <taxon>Neoptera</taxon>
        <taxon>Paraneoptera</taxon>
        <taxon>Psocodea</taxon>
        <taxon>Troctomorpha</taxon>
        <taxon>Phthiraptera</taxon>
        <taxon>Anoplura</taxon>
        <taxon>Polyplacidae</taxon>
        <taxon>Polyplax</taxon>
    </lineage>
</organism>
<keyword evidence="1" id="KW-0732">Signal</keyword>
<dbReference type="EMBL" id="JAWJWE010000007">
    <property type="protein sequence ID" value="KAK6632805.1"/>
    <property type="molecule type" value="Genomic_DNA"/>
</dbReference>
<feature type="chain" id="PRO_5042951581" evidence="1">
    <location>
        <begin position="25"/>
        <end position="79"/>
    </location>
</feature>